<reference evidence="7" key="1">
    <citation type="submission" date="2020-10" db="EMBL/GenBank/DDBJ databases">
        <title>Catharus ustulatus (Swainson's thrush) genome, bCatUst1, primary haplotype v2.</title>
        <authorList>
            <person name="Delmore K."/>
            <person name="Vafadar M."/>
            <person name="Formenti G."/>
            <person name="Chow W."/>
            <person name="Pelan S."/>
            <person name="Howe K."/>
            <person name="Rhie A."/>
            <person name="Mountcastle J."/>
            <person name="Haase B."/>
            <person name="Fedrigo O."/>
            <person name="Jarvis E.D."/>
        </authorList>
    </citation>
    <scope>NUCLEOTIDE SEQUENCE [LARGE SCALE GENOMIC DNA]</scope>
</reference>
<evidence type="ECO:0000256" key="5">
    <source>
        <dbReference type="SAM" id="MobiDB-lite"/>
    </source>
</evidence>
<keyword evidence="2" id="KW-0677">Repeat</keyword>
<sequence length="5126" mass="591712">YKLGWEEMIKKGYDLTPEAMSVKAAKASRDIASDFKYKEGYRKQQGHHIGFRSLQDDPKMLWSMQVAKMQSEREYKKDFEKWKTKFNMPVDMLGFLLAKKCQELVSDVDYKHILHRWTCLPDQVDVTEAKRVNELQSDNVYKSDLQWLRGIGWSPLGSLEAEKNKKASEILNEKKYRQHPDTIKFTSIPDAMDVVLAKSNAKNRTLKNSLEFYLEVGLYKYKTAYRKQLGHHIGARNIEDDPKMMWSMHVAKIQSDREYKKDFEKSKTRFSSPVDMLGVVLAKKCQELVSDADYRHPLHRWTCLPDQSDVVHAKTVYDLQSDNVYKSDLQWLRGIGWSPIGSLDVEKNKRASEILSDKKYRQHPDTIKFTSLPDSMPMMLAKHNSKIMDQRSYISAWEKDKTSIHIMPDTPGILQAQQNKVNFSEKLYKQAMEEEKKKGYDMRADAIPIKSAKASRDIASDYKYKEGYRKQLGHHIGARNIEDDPKMMWSMHVAKIQSDREYKKAFEKSKTHFSSPVDMLGIVLAKKCQELVSDADYRHPLHRWTCLPDQSDVVHAKTVYDLQSDNVYKSDLQWLRGIGWSPIGSLDVEKNKRASEILSDKKYRQHPDTIKFTSLPDSMPMVLAKHNSKIMDQRSYISAWEKDKTSIHIMPDTPGILLAQQNKVNFSEKLYKQAMEEEKKKGYDMRADAIPIKSAKASRDIASDYKYKEGYRKQLGHHIGARNIEDDPKMMWSMHVAKIQSDREYKKDFEKFKTRFSSPVDMLGVVLAKKCQELVSDADYRHPLHRWTCLPDQNDVVHARTVYDLQSDNVYKSDLQWLRGIGWSPIGSLDVEKNKRASEILSDKKYRQHPDTIKFTSLPDSMPMVLAKHNSKIMDQRSYISAWEKDKTSIHIMPDTPGILLAQQNKVNFSEKLYKQAMEEEKKKGYDMRADAIPIQSAKASRDIASDYKYKEGYRKQLGHHIGARNIEDDPKMMWSMHVAKIQSDREYKKAFEKSKTHFSSPVDMLGIVLAKKCQELVSDADYRHPLHRWTCLPDQNDVVHAKTVYDLQSDNVYKSDLQWLRGIGWSPIGSLDVEKNKRASEILSDKKYRQHPDTIKFTSLPDSMPMMLAKHNSEIMNQRSYISAWEKDKTSIHIMPDTPGILLAQQNKVNFSEKLYKQAMEEEKKKGYDMRADAIPIKSAKASRDIASDYKYKEGYRKQLGHHIGARNIEDDPKMMWSMHVAKIQSDREYKKDFEKFKTRFSSPVDMLGVVLAKKCQELVSDADYRHYLHEWTCLPDQNDVVHAKTVYDLQSDNCYKSDLEWLRGIGWVPIGSLEVEKAKRAGEILSDKIYRQHPDTIKFTSVPDSLPMVLAKQNADTMNKRLYTEAWDKDKTQIHIMPDTPEITLARENKKNYSLAMEDAKKKGYDLRADAIPIQAAKASRQIASDYKYKEGYRKQLGHHIGARNIEDDPKMMWSMHVAKIQSDREYKKDFEKTKTRFSSPVDMLGIVLAKKCQQLVSDADYRHYLHQWICLPDQNDVIHAKQAYELQSDNCYKSDLEWLRGIGWVPIGSLEVEKAKRAGEILSDKIYRQHPDTIKFTSVTDSLEMVLAKQNADIMNKRLYTEAWNKDKTSIHVMPDTPEIVLAKQNRVNYSEKMYKLALEESKKKGHDLRYDAIPIQSAKASREIASEYKYKEGYRKQLGHHIGARNIEDDPKMMWSMHVAKIQSDREYKKDFEKSKTHFSSPVDMLGIVLAKKCQELVSDADYRHYLHQWICLPDQNDVIHAKQAYELQSDNCYKSDLEWLRGIGWVPIGSLEVEKAKRAGEILSDKIYRQHPDTIKFTSVTDSLEMVLAKQNADIMNKRLYTEAWNKDKTSIHVMPDTPEIMLAKQNRVNYSEKMYKLALEESKKKGHDLRYDAIPIQSAKASREIASEYKYKEGYRKQLGHHIGARNIEDDPKMMWSMHVAKIQSDREYKKDFEKSKTHFSSPVDMLGIVLAKKCQELVSDADYRHYLHQWICLPDQNDVIHAKQAYDLQSDAVYKSDLEWLRGIGWVPIGSLEVEKAKRAGEILSDRKYRQPADQIKFTSVTDSLPMVLANNVSTFKHFLKTSSFRILIIHFLSSFKGYDMRADAIPIQTAKASRDIASDYKYKATHEKEKGHYIGCPSAKDDPKLVLAARAMALQNDRLYKKGYNDSKTQIHMPVDALSVQAAKECQALVSDIDYRQYLHQWTCLPDQNDVIHARQAYDLQSDVSDNHCRKALGQLCEALFVSDWKIYFQMGWQLRLYREAWDKDKTQISLPSDTPVMLQSKVNALNISNKHYQKAWDEVKAKSYDLRADAIPIKQAKASRDIASEYKYKETHEKQKGHYIGCPSAKDDPKLVLAARAMALQNDRLYKKGYNDSKTQIHMPVDALSVQAAKECQALVSDVDYRQYLHQWTCLPDQNDVIHARQAYDLQSDAVYKSDLEWLRGIGWLPNDSPVVKRVKNAQELLSDNVYRTPIDSVKYTSVVDSPDVVLAKINAEQISIPKYKEAWEKDKTMIHIMPDTPEINLAKANAVNYSQKQYKGAWDELKTSYDMRADAIPIKTAKASREIASDYKYKLEHEKQKGHYVGVPNAKGDSKIQFALDVAKVQSEREYKKYFAKQKTQCHLPVDMMSIVAAKNGQALVSDADYRHYLHQWICLPDQNDVIHARQAYDLQSDAVYKADLEWLRGIGWLPNDSLGVKHVKYAGDLLSERKYRTKAETLPFTPVADRVDYVTAKNSTEILSDVSLGWFIILILNQNLYKESWEKEKATGYLLPPDTVQISHAKHSGDVQSELKYKAEYVKQRGHYVGVPKMRDDPKLVWYEHAGEIQNDRLYKSDYNKTKSKIHMPSDAMAVVAAKECQSLVSDVEYRQYLHQWTCLPDQNNVIHARQAYDLQSDNIYKSDLEWLRGCGWIPLDSVEHKKVKNAQELINKRAYTKEALENFSKYTSVVDTPEIVLAKMNSVNQSDLKYKETFNQEKGQYIGSDDTPALHHAKDMSLLHSEKHYKKAWEQSKPIGYTLDEKYVPLVGAKHANHINSELKYKEIYEKLKGHYLAGKDIGDFPSVIHSREFQKMRSALAYRKNYEDTKKNVHIPADMMNHVLAKKCQYILSDLEYRTYFHQWSCSPEENDVIHARKAQEILSDAVYKDDLNWLKGLGCYVWDTPQIIQAKKSYDLQSQIKYTSAGKENFQNFSVVTDTPVYVTALQSAANASEVKYKEEFHKTKDKYTTVTETVDSERVQSLKHLYSDNLYKKAWDKVKATSYALPSDSVALARAKELKHNASIVKYREEYDKFKALYTLPRGVEDDPNTERCLRVGKLNIDRLYKEAYEKTKAKVHIVPDMVDIISAKDAQKKVSEVDYRVRLHEWLCLPDLQVNTHVRMVTDQISDVIYKDDLNWLKGIGCFVWDTPEILHAKQAYDLRSDIKYKSKAEKMKKDFTVVTDTPVYVQNVISALNLSEAVYRGDYKKNVQGKMIPTDKTVDLERAYNANKIQSENLYRWAGVNALPTGYSLPTDTPSFQHAKQVQHIGSDLKYKEAYEHMKAKGYTLGPKDVGFENVRKVNQVINERLYRATYHKNKDKIHTTPDTPEIRQVRATQEAVSDLIYKSDFFKMQGHLISLPYTPHVLHCRYVGDITSDIKYKEDLTWLKGLGCFLYDTPDMVRARELRKLWSNYVYTSTAKKMWPKIKVVLDTPGYRAVQELKTHLSELVYRAAGNELKTKYTPILDTPDFIRAKTGQKIQSQYLYVELATKERPHHHADGQTQAFTHARNVKDMISEKKYKTQYEKMKDKYTPVPDTPVLIRAKRAYLNASDLRYKETFENTKGKYHTVKDALDIVYHRKVTDDISSVKYKENYMSQLGIWRSIPDRPEHFHHRLVTDAISDVKYKEDLEWLKGIGCYVWDTPIVAECFWTFACKYKENFEKTKSKFKYVTDSPSNEHFKYATQLIDEIIYKLEYNKAKPKGYTTIQDTPMLLHVRKVKDRISDLKYKEMYERSKSRCNVVADSVHIKTPRHAYKLNSNLDYKKKYEAAKAHWHLIADRPDFVQAAKSSLQQSDYEYKLDREFLKGCKLSVTDDKNTVLALNNAILASDIKYKEKHNKARGTYHVVPDTPQILLAKNVSSLVSENKYKEQSKKQLPHGSFTTLPETRDTVHVKEVTKNVSETNYKKKFVKEKGKSNYSVMLEPPEVKHAMEVAKNQSTIEYKKDAKSKLHYTPIADRPDIKKATQAAKLISNIEYKKRGAAGVGVTMLGRPDIELAKEVSKLTSQVKYKENFAKELGKKPKYDLKEAKIYKTLKDAHNMASEVKYKADLKKLHKPVTDMKESLLMNHVLSTSQLASAYQYKKQYEKSKGHYHVVPDNLEQVHLREASELQSHVKYREKYEKEKGKPMLDFETPTYLTAKESQLMQSEKEYKKDFEESMKGRNLTGLEVTPSLLHVKYATKIASEKEYRKDLEEGVKGKGLTALEETPDMLRAKNATQILNEKEYKKALELEIRGKGLSELALETPDFVRAKNATDIASQIKYKQLAEMEKANYTSVVDTPEIIHAQQVKNLSSQKKYKEDAEKSMPYYVPVADTPEMQRVRENQKNFSMLQYQSDLQSSKGKVTVVQDTPEILRVKENQKNFSSILYKEDIGTGTTIEKTPEMQRVKRTQDNISSVKYKESIGKGTPIPDLPEVKRVKETQKHISSVLYKEELGTGTPTPVTPEIQRVKRNQEHISSVLYKEELGTGTPTPVTPEIQRVKRNQEHISSVLYREEPGTATPVPVTPELERLKRTQEHLSSVLYKENIGKATPTPVTPEMERVKRNQEIISSVLYKENVGQATPTPVTPEMERVKRNQEQISSVLPRENPVSFPWEGRLSQDWESQSSGALHAGNAPEGSRDDHPLELQVKYHEDFEKSKGSFTPVVTDPITERVKKNMQDFSDISYRGIQRRVVEMERKRVDQDQENLTGLRVWRTNPGSVFDYDPAEDNIQSRSLHLISVQAQRRSREHSRSASALSISGAADEKSEPSEGAEQRLSYYSNGGFFTSTATVGYRQVKTVELPQQRSSSVATQQTTLSSVPSQPSTAGKTFRAMYDYTAADADEVSFKDGDTIVNVQAIDEGWMYGTVQRTGKTGMLPANYVEAV</sequence>
<dbReference type="Pfam" id="PF00880">
    <property type="entry name" value="Nebulin"/>
    <property type="match status" value="75"/>
</dbReference>
<dbReference type="InterPro" id="IPR055297">
    <property type="entry name" value="NEBU/NEBL"/>
</dbReference>
<evidence type="ECO:0000256" key="2">
    <source>
        <dbReference type="ARBA" id="ARBA00022737"/>
    </source>
</evidence>
<accession>A0A8C3U0U4</accession>
<protein>
    <recommendedName>
        <fullName evidence="6">SH3 domain-containing protein</fullName>
    </recommendedName>
</protein>
<dbReference type="GO" id="GO:0030018">
    <property type="term" value="C:Z disc"/>
    <property type="evidence" value="ECO:0007669"/>
    <property type="project" value="InterPro"/>
</dbReference>
<gene>
    <name evidence="7" type="primary">LOC116999005</name>
</gene>
<reference evidence="7" key="2">
    <citation type="submission" date="2025-08" db="UniProtKB">
        <authorList>
            <consortium name="Ensembl"/>
        </authorList>
    </citation>
    <scope>IDENTIFICATION</scope>
</reference>
<feature type="region of interest" description="Disordered" evidence="5">
    <location>
        <begin position="4862"/>
        <end position="4883"/>
    </location>
</feature>
<dbReference type="GO" id="GO:0071691">
    <property type="term" value="P:cardiac muscle thin filament assembly"/>
    <property type="evidence" value="ECO:0007669"/>
    <property type="project" value="TreeGrafter"/>
</dbReference>
<evidence type="ECO:0000256" key="1">
    <source>
        <dbReference type="ARBA" id="ARBA00022443"/>
    </source>
</evidence>
<dbReference type="InterPro" id="IPR035629">
    <property type="entry name" value="Nebulin_SH3"/>
</dbReference>
<evidence type="ECO:0000259" key="6">
    <source>
        <dbReference type="PROSITE" id="PS50002"/>
    </source>
</evidence>
<dbReference type="PROSITE" id="PS51216">
    <property type="entry name" value="NEBULIN"/>
    <property type="match status" value="91"/>
</dbReference>
<dbReference type="SUPFAM" id="SSF50044">
    <property type="entry name" value="SH3-domain"/>
    <property type="match status" value="1"/>
</dbReference>
<keyword evidence="1 4" id="KW-0728">SH3 domain</keyword>
<dbReference type="InterPro" id="IPR000900">
    <property type="entry name" value="Nebulin_repeat"/>
</dbReference>
<keyword evidence="8" id="KW-1185">Reference proteome</keyword>
<reference evidence="7" key="3">
    <citation type="submission" date="2025-09" db="UniProtKB">
        <authorList>
            <consortium name="Ensembl"/>
        </authorList>
    </citation>
    <scope>IDENTIFICATION</scope>
</reference>
<dbReference type="PRINTS" id="PR00452">
    <property type="entry name" value="SH3DOMAIN"/>
</dbReference>
<dbReference type="InterPro" id="IPR036028">
    <property type="entry name" value="SH3-like_dom_sf"/>
</dbReference>
<dbReference type="Ensembl" id="ENSCUST00005008968.1">
    <property type="protein sequence ID" value="ENSCUSP00005008610.1"/>
    <property type="gene ID" value="ENSCUSG00005004746.1"/>
</dbReference>
<dbReference type="InterPro" id="IPR013998">
    <property type="entry name" value="Nebulin-like"/>
</dbReference>
<dbReference type="SMART" id="SM00326">
    <property type="entry name" value="SH3"/>
    <property type="match status" value="1"/>
</dbReference>
<keyword evidence="3" id="KW-0009">Actin-binding</keyword>
<dbReference type="Gene3D" id="2.30.30.40">
    <property type="entry name" value="SH3 Domains"/>
    <property type="match status" value="1"/>
</dbReference>
<evidence type="ECO:0000256" key="3">
    <source>
        <dbReference type="ARBA" id="ARBA00023203"/>
    </source>
</evidence>
<organism evidence="7 8">
    <name type="scientific">Catharus ustulatus</name>
    <name type="common">Russet-backed thrush</name>
    <name type="synonym">Hylocichla ustulatus</name>
    <dbReference type="NCBI Taxonomy" id="91951"/>
    <lineage>
        <taxon>Eukaryota</taxon>
        <taxon>Metazoa</taxon>
        <taxon>Chordata</taxon>
        <taxon>Craniata</taxon>
        <taxon>Vertebrata</taxon>
        <taxon>Euteleostomi</taxon>
        <taxon>Archelosauria</taxon>
        <taxon>Archosauria</taxon>
        <taxon>Dinosauria</taxon>
        <taxon>Saurischia</taxon>
        <taxon>Theropoda</taxon>
        <taxon>Coelurosauria</taxon>
        <taxon>Aves</taxon>
        <taxon>Neognathae</taxon>
        <taxon>Neoaves</taxon>
        <taxon>Telluraves</taxon>
        <taxon>Australaves</taxon>
        <taxon>Passeriformes</taxon>
        <taxon>Turdidae</taxon>
        <taxon>Catharus</taxon>
    </lineage>
</organism>
<proteinExistence type="predicted"/>
<dbReference type="FunFam" id="2.30.30.40:FF:000007">
    <property type="entry name" value="nebulin isoform X1"/>
    <property type="match status" value="1"/>
</dbReference>
<evidence type="ECO:0000313" key="8">
    <source>
        <dbReference type="Proteomes" id="UP000694563"/>
    </source>
</evidence>
<dbReference type="PRINTS" id="PR00510">
    <property type="entry name" value="NEBULIN"/>
</dbReference>
<dbReference type="PANTHER" id="PTHR11039:SF37">
    <property type="entry name" value="NEBULIN"/>
    <property type="match status" value="1"/>
</dbReference>
<dbReference type="Proteomes" id="UP000694563">
    <property type="component" value="Chromosome 7"/>
</dbReference>
<evidence type="ECO:0000313" key="7">
    <source>
        <dbReference type="Ensembl" id="ENSCUSP00005008610.1"/>
    </source>
</evidence>
<dbReference type="SMART" id="SM00227">
    <property type="entry name" value="NEBU"/>
    <property type="match status" value="137"/>
</dbReference>
<name>A0A8C3U0U4_CATUS</name>
<dbReference type="CDD" id="cd11933">
    <property type="entry name" value="SH3_Nebulin_C"/>
    <property type="match status" value="1"/>
</dbReference>
<dbReference type="PROSITE" id="PS50002">
    <property type="entry name" value="SH3"/>
    <property type="match status" value="1"/>
</dbReference>
<dbReference type="PANTHER" id="PTHR11039">
    <property type="entry name" value="NEBULIN"/>
    <property type="match status" value="1"/>
</dbReference>
<feature type="domain" description="SH3" evidence="6">
    <location>
        <begin position="5067"/>
        <end position="5126"/>
    </location>
</feature>
<dbReference type="InterPro" id="IPR001452">
    <property type="entry name" value="SH3_domain"/>
</dbReference>
<feature type="region of interest" description="Disordered" evidence="5">
    <location>
        <begin position="4984"/>
        <end position="5015"/>
    </location>
</feature>
<dbReference type="Pfam" id="PF14604">
    <property type="entry name" value="SH3_9"/>
    <property type="match status" value="1"/>
</dbReference>
<evidence type="ECO:0000256" key="4">
    <source>
        <dbReference type="PROSITE-ProRule" id="PRU00192"/>
    </source>
</evidence>
<dbReference type="GO" id="GO:0051015">
    <property type="term" value="F:actin filament binding"/>
    <property type="evidence" value="ECO:0007669"/>
    <property type="project" value="InterPro"/>
</dbReference>